<evidence type="ECO:0000259" key="1">
    <source>
        <dbReference type="Pfam" id="PF25590"/>
    </source>
</evidence>
<dbReference type="Proteomes" id="UP000295590">
    <property type="component" value="Segment"/>
</dbReference>
<dbReference type="Pfam" id="PF25590">
    <property type="entry name" value="DUF7936"/>
    <property type="match status" value="1"/>
</dbReference>
<sequence length="102" mass="11212">MSTTFTWNIANLERETVDGYVYTVHYTVNAFDGTYSAGAYGSLGLERGDSLIPFADLTEEIVVGWLQEKFGDEKISEIEAALQAQIDEQTAPTKASGLPWSN</sequence>
<evidence type="ECO:0000313" key="2">
    <source>
        <dbReference type="EMBL" id="QBP05802.1"/>
    </source>
</evidence>
<protein>
    <recommendedName>
        <fullName evidence="1">DUF7936 domain-containing protein</fullName>
    </recommendedName>
</protein>
<evidence type="ECO:0000313" key="3">
    <source>
        <dbReference type="Proteomes" id="UP000295590"/>
    </source>
</evidence>
<dbReference type="EMBL" id="MK016662">
    <property type="protein sequence ID" value="QBP05802.1"/>
    <property type="molecule type" value="Genomic_DNA"/>
</dbReference>
<accession>A0A482IDD7</accession>
<dbReference type="InterPro" id="IPR057696">
    <property type="entry name" value="DUF7936"/>
</dbReference>
<dbReference type="KEGG" id="vg:55012386"/>
<name>A0A482IDD7_9CAUD</name>
<keyword evidence="3" id="KW-1185">Reference proteome</keyword>
<dbReference type="GeneID" id="55012386"/>
<reference evidence="2 3" key="1">
    <citation type="submission" date="2018-10" db="EMBL/GenBank/DDBJ databases">
        <title>Isolation and Genetic Analysis of a Novel Cyanophage S-LB68 from the Huang Bohai.</title>
        <authorList>
            <person name="Liu X."/>
        </authorList>
    </citation>
    <scope>NUCLEOTIDE SEQUENCE [LARGE SCALE GENOMIC DNA]</scope>
</reference>
<proteinExistence type="predicted"/>
<organism evidence="2 3">
    <name type="scientific">Synechococcus phage S-B28</name>
    <dbReference type="NCBI Taxonomy" id="2545435"/>
    <lineage>
        <taxon>Viruses</taxon>
        <taxon>Duplodnaviria</taxon>
        <taxon>Heunggongvirae</taxon>
        <taxon>Uroviricota</taxon>
        <taxon>Caudoviricetes</taxon>
        <taxon>Autographivirales</taxon>
        <taxon>Sechaudvirinae</taxon>
        <taxon>Qadamvirus</taxon>
        <taxon>Qadamvirus SB28</taxon>
    </lineage>
</organism>
<feature type="domain" description="DUF7936" evidence="1">
    <location>
        <begin position="2"/>
        <end position="100"/>
    </location>
</feature>
<dbReference type="RefSeq" id="YP_009820939.1">
    <property type="nucleotide sequence ID" value="NC_048171.1"/>
</dbReference>